<dbReference type="GO" id="GO:0003677">
    <property type="term" value="F:DNA binding"/>
    <property type="evidence" value="ECO:0007669"/>
    <property type="project" value="InterPro"/>
</dbReference>
<protein>
    <submittedName>
        <fullName evidence="6">40S ribosomal protein S23</fullName>
    </submittedName>
</protein>
<gene>
    <name evidence="6" type="primary">RPS23</name>
    <name evidence="6" type="ORF">SDJN03_20590</name>
</gene>
<keyword evidence="2 6" id="KW-0689">Ribosomal protein</keyword>
<dbReference type="GO" id="GO:0006412">
    <property type="term" value="P:translation"/>
    <property type="evidence" value="ECO:0007669"/>
    <property type="project" value="InterPro"/>
</dbReference>
<dbReference type="PROSITE" id="PS00055">
    <property type="entry name" value="RIBOSOMAL_S12"/>
    <property type="match status" value="1"/>
</dbReference>
<evidence type="ECO:0000256" key="3">
    <source>
        <dbReference type="ARBA" id="ARBA00023274"/>
    </source>
</evidence>
<organism evidence="6 7">
    <name type="scientific">Cucurbita argyrosperma subsp. sororia</name>
    <dbReference type="NCBI Taxonomy" id="37648"/>
    <lineage>
        <taxon>Eukaryota</taxon>
        <taxon>Viridiplantae</taxon>
        <taxon>Streptophyta</taxon>
        <taxon>Embryophyta</taxon>
        <taxon>Tracheophyta</taxon>
        <taxon>Spermatophyta</taxon>
        <taxon>Magnoliopsida</taxon>
        <taxon>eudicotyledons</taxon>
        <taxon>Gunneridae</taxon>
        <taxon>Pentapetalae</taxon>
        <taxon>rosids</taxon>
        <taxon>fabids</taxon>
        <taxon>Cucurbitales</taxon>
        <taxon>Cucurbitaceae</taxon>
        <taxon>Cucurbiteae</taxon>
        <taxon>Cucurbita</taxon>
    </lineage>
</organism>
<accession>A0AAV6MGM9</accession>
<dbReference type="Pfam" id="PF00164">
    <property type="entry name" value="Ribosom_S12_S23"/>
    <property type="match status" value="1"/>
</dbReference>
<dbReference type="FunFam" id="2.40.50.140:FF:000007">
    <property type="entry name" value="40S ribosomal protein S23"/>
    <property type="match status" value="1"/>
</dbReference>
<sequence length="557" mass="63583">MATAALNQLPLGYVFCPTDQELFQFYLHHKIVGNDTPYVLPVVDLYSEEPSVLLQNYGGIDDQYLHVFTQLKKKKSRVIRKVGSNGGTWSGESAAVKIFSSDDNHILLGTLKRFHYENRKVEKSNENCSWIMHEYTINPDLVPNGNVHDRFVFCKIRQKILYHRREDQAPISTETIQVYEQAITNPEEETFKINEQFHGELMNPISTETIQVHEQAITNPEEETFKINEQFHGELMNPISTETIQVHEQAIGNPEEETFKINEQFHEELMNLISTETIQVHEQAIGNPEEETFKINEQFHEELMNPISTETIQVHEQAIANPEEEPFQIDEQSLRELMNPISTESIKVHAQAEDSNEEQMFEINEQFFEELDHSLEDIDFSCMDDDLSLLDDLPLPWVLVPAPPSTVEEPVVSANMGKTRGMGAGRKLKSHRRRQRWADKSYKKSHLGNEWKKPFAGSSHAKGIVLEKIGIEAKQPNSAIRKCARVQLIKNGKKIAAFVPNDGCLNYIEENDEVLIAGFGRKGHAVGDIPGVRFKVVKVSGVSLLALFKEKKEKPRS</sequence>
<dbReference type="PROSITE" id="PS51005">
    <property type="entry name" value="NAC"/>
    <property type="match status" value="1"/>
</dbReference>
<dbReference type="AlphaFoldDB" id="A0AAV6MGM9"/>
<evidence type="ECO:0000313" key="6">
    <source>
        <dbReference type="EMBL" id="KAG6580588.1"/>
    </source>
</evidence>
<dbReference type="GO" id="GO:0015935">
    <property type="term" value="C:small ribosomal subunit"/>
    <property type="evidence" value="ECO:0007669"/>
    <property type="project" value="InterPro"/>
</dbReference>
<dbReference type="Pfam" id="PF02365">
    <property type="entry name" value="NAM"/>
    <property type="match status" value="1"/>
</dbReference>
<feature type="non-terminal residue" evidence="6">
    <location>
        <position position="1"/>
    </location>
</feature>
<dbReference type="InterPro" id="IPR005680">
    <property type="entry name" value="Ribosomal_uS12_euk/arc"/>
</dbReference>
<proteinExistence type="inferred from homology"/>
<evidence type="ECO:0000256" key="2">
    <source>
        <dbReference type="ARBA" id="ARBA00022980"/>
    </source>
</evidence>
<evidence type="ECO:0000256" key="4">
    <source>
        <dbReference type="SAM" id="MobiDB-lite"/>
    </source>
</evidence>
<dbReference type="InterPro" id="IPR006032">
    <property type="entry name" value="Ribosomal_uS12"/>
</dbReference>
<evidence type="ECO:0000259" key="5">
    <source>
        <dbReference type="PROSITE" id="PS51005"/>
    </source>
</evidence>
<dbReference type="GO" id="GO:0003735">
    <property type="term" value="F:structural constituent of ribosome"/>
    <property type="evidence" value="ECO:0007669"/>
    <property type="project" value="InterPro"/>
</dbReference>
<dbReference type="InterPro" id="IPR003441">
    <property type="entry name" value="NAC-dom"/>
</dbReference>
<dbReference type="GO" id="GO:0006355">
    <property type="term" value="P:regulation of DNA-templated transcription"/>
    <property type="evidence" value="ECO:0007669"/>
    <property type="project" value="InterPro"/>
</dbReference>
<dbReference type="CDD" id="cd03367">
    <property type="entry name" value="Ribosomal_S23"/>
    <property type="match status" value="1"/>
</dbReference>
<name>A0AAV6MGM9_9ROSI</name>
<comment type="similarity">
    <text evidence="1">Belongs to the universal ribosomal protein uS12 family.</text>
</comment>
<dbReference type="NCBIfam" id="TIGR00982">
    <property type="entry name" value="uS12_E_A"/>
    <property type="match status" value="1"/>
</dbReference>
<feature type="compositionally biased region" description="Basic residues" evidence="4">
    <location>
        <begin position="426"/>
        <end position="435"/>
    </location>
</feature>
<dbReference type="PANTHER" id="PTHR11652">
    <property type="entry name" value="30S RIBOSOMAL PROTEIN S12 FAMILY MEMBER"/>
    <property type="match status" value="1"/>
</dbReference>
<feature type="region of interest" description="Disordered" evidence="4">
    <location>
        <begin position="416"/>
        <end position="435"/>
    </location>
</feature>
<evidence type="ECO:0000256" key="1">
    <source>
        <dbReference type="ARBA" id="ARBA00005657"/>
    </source>
</evidence>
<comment type="caution">
    <text evidence="6">The sequence shown here is derived from an EMBL/GenBank/DDBJ whole genome shotgun (WGS) entry which is preliminary data.</text>
</comment>
<keyword evidence="3" id="KW-0687">Ribonucleoprotein</keyword>
<reference evidence="6 7" key="1">
    <citation type="journal article" date="2021" name="Hortic Res">
        <title>The domestication of Cucurbita argyrosperma as revealed by the genome of its wild relative.</title>
        <authorList>
            <person name="Barrera-Redondo J."/>
            <person name="Sanchez-de la Vega G."/>
            <person name="Aguirre-Liguori J.A."/>
            <person name="Castellanos-Morales G."/>
            <person name="Gutierrez-Guerrero Y.T."/>
            <person name="Aguirre-Dugua X."/>
            <person name="Aguirre-Planter E."/>
            <person name="Tenaillon M.I."/>
            <person name="Lira-Saade R."/>
            <person name="Eguiarte L.E."/>
        </authorList>
    </citation>
    <scope>NUCLEOTIDE SEQUENCE [LARGE SCALE GENOMIC DNA]</scope>
    <source>
        <strain evidence="6">JBR-2021</strain>
    </source>
</reference>
<evidence type="ECO:0000313" key="7">
    <source>
        <dbReference type="Proteomes" id="UP000685013"/>
    </source>
</evidence>
<keyword evidence="7" id="KW-1185">Reference proteome</keyword>
<dbReference type="EMBL" id="JAGKQH010000014">
    <property type="protein sequence ID" value="KAG6580588.1"/>
    <property type="molecule type" value="Genomic_DNA"/>
</dbReference>
<feature type="domain" description="NAC" evidence="5">
    <location>
        <begin position="9"/>
        <end position="159"/>
    </location>
</feature>
<dbReference type="Proteomes" id="UP000685013">
    <property type="component" value="Chromosome 14"/>
</dbReference>